<dbReference type="Proteomes" id="UP000498740">
    <property type="component" value="Unassembled WGS sequence"/>
</dbReference>
<dbReference type="AlphaFoldDB" id="A0A7J0D739"/>
<dbReference type="EMBL" id="BLWD01000004">
    <property type="protein sequence ID" value="GFN09994.1"/>
    <property type="molecule type" value="Genomic_DNA"/>
</dbReference>
<evidence type="ECO:0000313" key="2">
    <source>
        <dbReference type="Proteomes" id="UP000498740"/>
    </source>
</evidence>
<name>A0A7J0D739_STRMI</name>
<sequence>MPSVFQQLAAHREISALRNVLDCSLDASVPRERAAVESGTGPAWSCSCARPTPGISREWSGGAAHDDHGSMSCGTVLDYRSAEEMPSRTPTCA</sequence>
<comment type="caution">
    <text evidence="1">The sequence shown here is derived from an EMBL/GenBank/DDBJ whole genome shotgun (WGS) entry which is preliminary data.</text>
</comment>
<proteinExistence type="predicted"/>
<gene>
    <name evidence="1" type="ORF">Smic_85500</name>
</gene>
<evidence type="ECO:0000313" key="1">
    <source>
        <dbReference type="EMBL" id="GFN09994.1"/>
    </source>
</evidence>
<accession>A0A7J0D739</accession>
<protein>
    <submittedName>
        <fullName evidence="1">Uncharacterized protein</fullName>
    </submittedName>
</protein>
<dbReference type="RefSeq" id="WP_063605798.1">
    <property type="nucleotide sequence ID" value="NZ_BMUG01000015.1"/>
</dbReference>
<reference evidence="1 2" key="1">
    <citation type="submission" date="2020-05" db="EMBL/GenBank/DDBJ databases">
        <title>Whole genome shotgun sequence of Streptomyces microflavus NBRC 13062.</title>
        <authorList>
            <person name="Komaki H."/>
            <person name="Tamura T."/>
        </authorList>
    </citation>
    <scope>NUCLEOTIDE SEQUENCE [LARGE SCALE GENOMIC DNA]</scope>
    <source>
        <strain evidence="1 2">NBRC 13062</strain>
    </source>
</reference>
<organism evidence="1 2">
    <name type="scientific">Streptomyces microflavus</name>
    <name type="common">Streptomyces lipmanii</name>
    <dbReference type="NCBI Taxonomy" id="1919"/>
    <lineage>
        <taxon>Bacteria</taxon>
        <taxon>Bacillati</taxon>
        <taxon>Actinomycetota</taxon>
        <taxon>Actinomycetes</taxon>
        <taxon>Kitasatosporales</taxon>
        <taxon>Streptomycetaceae</taxon>
        <taxon>Streptomyces</taxon>
    </lineage>
</organism>